<accession>A0A518B583</accession>
<proteinExistence type="predicted"/>
<dbReference type="KEGG" id="knv:Pan216_30010"/>
<dbReference type="Proteomes" id="UP000317093">
    <property type="component" value="Chromosome"/>
</dbReference>
<name>A0A518B583_9BACT</name>
<gene>
    <name evidence="1" type="ORF">Pan216_30010</name>
</gene>
<keyword evidence="2" id="KW-1185">Reference proteome</keyword>
<sequence>MALTPDEEQLAEAMAGELDGRQTIEWTVHPAEVFLIIGALQTVLHHPDATFFQKKLFAGIVFLLRHHLPDGPIQAFIDEGQKPIQEQRDPSNADQEAVAEALHAVGPTTIPISNIHAYTIISAIQVAHRHPHMEDFARERLDNVADTLTAAIGGSAMKKAIALGWENTRRTQA</sequence>
<reference evidence="1 2" key="1">
    <citation type="submission" date="2019-02" db="EMBL/GenBank/DDBJ databases">
        <title>Deep-cultivation of Planctomycetes and their phenomic and genomic characterization uncovers novel biology.</title>
        <authorList>
            <person name="Wiegand S."/>
            <person name="Jogler M."/>
            <person name="Boedeker C."/>
            <person name="Pinto D."/>
            <person name="Vollmers J."/>
            <person name="Rivas-Marin E."/>
            <person name="Kohn T."/>
            <person name="Peeters S.H."/>
            <person name="Heuer A."/>
            <person name="Rast P."/>
            <person name="Oberbeckmann S."/>
            <person name="Bunk B."/>
            <person name="Jeske O."/>
            <person name="Meyerdierks A."/>
            <person name="Storesund J.E."/>
            <person name="Kallscheuer N."/>
            <person name="Luecker S."/>
            <person name="Lage O.M."/>
            <person name="Pohl T."/>
            <person name="Merkel B.J."/>
            <person name="Hornburger P."/>
            <person name="Mueller R.-W."/>
            <person name="Bruemmer F."/>
            <person name="Labrenz M."/>
            <person name="Spormann A.M."/>
            <person name="Op den Camp H."/>
            <person name="Overmann J."/>
            <person name="Amann R."/>
            <person name="Jetten M.S.M."/>
            <person name="Mascher T."/>
            <person name="Medema M.H."/>
            <person name="Devos D.P."/>
            <person name="Kaster A.-K."/>
            <person name="Ovreas L."/>
            <person name="Rohde M."/>
            <person name="Galperin M.Y."/>
            <person name="Jogler C."/>
        </authorList>
    </citation>
    <scope>NUCLEOTIDE SEQUENCE [LARGE SCALE GENOMIC DNA]</scope>
    <source>
        <strain evidence="1 2">Pan216</strain>
    </source>
</reference>
<dbReference type="RefSeq" id="WP_145258660.1">
    <property type="nucleotide sequence ID" value="NZ_CP036279.1"/>
</dbReference>
<organism evidence="1 2">
    <name type="scientific">Kolteria novifilia</name>
    <dbReference type="NCBI Taxonomy" id="2527975"/>
    <lineage>
        <taxon>Bacteria</taxon>
        <taxon>Pseudomonadati</taxon>
        <taxon>Planctomycetota</taxon>
        <taxon>Planctomycetia</taxon>
        <taxon>Kolteriales</taxon>
        <taxon>Kolteriaceae</taxon>
        <taxon>Kolteria</taxon>
    </lineage>
</organism>
<protein>
    <submittedName>
        <fullName evidence="1">Uncharacterized protein</fullName>
    </submittedName>
</protein>
<dbReference type="AlphaFoldDB" id="A0A518B583"/>
<dbReference type="EMBL" id="CP036279">
    <property type="protein sequence ID" value="QDU62134.1"/>
    <property type="molecule type" value="Genomic_DNA"/>
</dbReference>
<evidence type="ECO:0000313" key="1">
    <source>
        <dbReference type="EMBL" id="QDU62134.1"/>
    </source>
</evidence>
<evidence type="ECO:0000313" key="2">
    <source>
        <dbReference type="Proteomes" id="UP000317093"/>
    </source>
</evidence>